<dbReference type="AlphaFoldDB" id="A0A1I2XUR2"/>
<gene>
    <name evidence="2" type="ORF">SAMN04488021_10277</name>
</gene>
<dbReference type="Proteomes" id="UP000183635">
    <property type="component" value="Unassembled WGS sequence"/>
</dbReference>
<dbReference type="Gene3D" id="2.160.20.160">
    <property type="match status" value="1"/>
</dbReference>
<dbReference type="EMBL" id="FOPU01000002">
    <property type="protein sequence ID" value="SFH16456.1"/>
    <property type="molecule type" value="Genomic_DNA"/>
</dbReference>
<dbReference type="GO" id="GO:0005509">
    <property type="term" value="F:calcium ion binding"/>
    <property type="evidence" value="ECO:0007669"/>
    <property type="project" value="InterPro"/>
</dbReference>
<name>A0A1I2XUR2_9RHOB</name>
<reference evidence="2 3" key="1">
    <citation type="submission" date="2016-10" db="EMBL/GenBank/DDBJ databases">
        <authorList>
            <person name="de Groot N.N."/>
        </authorList>
    </citation>
    <scope>NUCLEOTIDE SEQUENCE [LARGE SCALE GENOMIC DNA]</scope>
    <source>
        <strain evidence="2 3">DSM 8537</strain>
    </source>
</reference>
<evidence type="ECO:0008006" key="4">
    <source>
        <dbReference type="Google" id="ProtNLM"/>
    </source>
</evidence>
<dbReference type="InterPro" id="IPR011049">
    <property type="entry name" value="Serralysin-like_metalloprot_C"/>
</dbReference>
<evidence type="ECO:0000256" key="1">
    <source>
        <dbReference type="SAM" id="MobiDB-lite"/>
    </source>
</evidence>
<sequence length="275" mass="29128">MEPAALIFGGLIALMLGVAIFDDDDEPDREPEPEPEPEMDDQGRVTGTDRDDDLAYDETASPYPTEIHAGAGNDTVSLSLGVDTYGEDGDDVILIDTSYGSVIDGGAGNDQIRVDRAIKTEVLGGDGDDTISLIDRAMDEPNVIDAGAGNDMVLIAKSPSLGSDWNHTTDVTLGEGADHLQLDMQQGDINPGQAGSGTAVEVSDFDPTQDVLTINIPAAEQNYLGHNVIARNGGTEIELRYLGLDAEEEPMEYLSIIRLVGVQSLLPSSFHVVTG</sequence>
<dbReference type="STRING" id="34004.SAMN04488021_10277"/>
<dbReference type="PRINTS" id="PR00313">
    <property type="entry name" value="CABNDNGRPT"/>
</dbReference>
<organism evidence="2 3">
    <name type="scientific">Paracoccus aminovorans</name>
    <dbReference type="NCBI Taxonomy" id="34004"/>
    <lineage>
        <taxon>Bacteria</taxon>
        <taxon>Pseudomonadati</taxon>
        <taxon>Pseudomonadota</taxon>
        <taxon>Alphaproteobacteria</taxon>
        <taxon>Rhodobacterales</taxon>
        <taxon>Paracoccaceae</taxon>
        <taxon>Paracoccus</taxon>
    </lineage>
</organism>
<dbReference type="Pfam" id="PF00353">
    <property type="entry name" value="HemolysinCabind"/>
    <property type="match status" value="3"/>
</dbReference>
<feature type="compositionally biased region" description="Acidic residues" evidence="1">
    <location>
        <begin position="23"/>
        <end position="40"/>
    </location>
</feature>
<keyword evidence="3" id="KW-1185">Reference proteome</keyword>
<protein>
    <recommendedName>
        <fullName evidence="4">Hemolysin-type calcium-binding repeat-containing protein</fullName>
    </recommendedName>
</protein>
<evidence type="ECO:0000313" key="3">
    <source>
        <dbReference type="Proteomes" id="UP000183635"/>
    </source>
</evidence>
<dbReference type="InterPro" id="IPR001343">
    <property type="entry name" value="Hemolysn_Ca-bd"/>
</dbReference>
<accession>A0A1I2XUR2</accession>
<dbReference type="OrthoDB" id="6305173at2"/>
<evidence type="ECO:0000313" key="2">
    <source>
        <dbReference type="EMBL" id="SFH16456.1"/>
    </source>
</evidence>
<feature type="region of interest" description="Disordered" evidence="1">
    <location>
        <begin position="23"/>
        <end position="73"/>
    </location>
</feature>
<dbReference type="SUPFAM" id="SSF51120">
    <property type="entry name" value="beta-Roll"/>
    <property type="match status" value="1"/>
</dbReference>
<dbReference type="RefSeq" id="WP_074966065.1">
    <property type="nucleotide sequence ID" value="NZ_CBCRYP010000001.1"/>
</dbReference>
<proteinExistence type="predicted"/>